<dbReference type="SMART" id="SM00470">
    <property type="entry name" value="ParB"/>
    <property type="match status" value="1"/>
</dbReference>
<name>A0ABS4TFF9_9PSEU</name>
<proteinExistence type="predicted"/>
<comment type="caution">
    <text evidence="2">The sequence shown here is derived from an EMBL/GenBank/DDBJ whole genome shotgun (WGS) entry which is preliminary data.</text>
</comment>
<accession>A0ABS4TFF9</accession>
<keyword evidence="3" id="KW-1185">Reference proteome</keyword>
<protein>
    <submittedName>
        <fullName evidence="2">ParB-like chromosome segregation protein Spo0J</fullName>
    </submittedName>
</protein>
<evidence type="ECO:0000313" key="2">
    <source>
        <dbReference type="EMBL" id="MBP2323152.1"/>
    </source>
</evidence>
<dbReference type="Gene3D" id="3.90.1530.10">
    <property type="entry name" value="Conserved hypothetical protein from pyrococcus furiosus pfu- 392566-001, ParB domain"/>
    <property type="match status" value="1"/>
</dbReference>
<dbReference type="Pfam" id="PF02195">
    <property type="entry name" value="ParB_N"/>
    <property type="match status" value="1"/>
</dbReference>
<organism evidence="2 3">
    <name type="scientific">Kibdelosporangium banguiense</name>
    <dbReference type="NCBI Taxonomy" id="1365924"/>
    <lineage>
        <taxon>Bacteria</taxon>
        <taxon>Bacillati</taxon>
        <taxon>Actinomycetota</taxon>
        <taxon>Actinomycetes</taxon>
        <taxon>Pseudonocardiales</taxon>
        <taxon>Pseudonocardiaceae</taxon>
        <taxon>Kibdelosporangium</taxon>
    </lineage>
</organism>
<dbReference type="InterPro" id="IPR003115">
    <property type="entry name" value="ParB_N"/>
</dbReference>
<dbReference type="EMBL" id="JAGINW010000001">
    <property type="protein sequence ID" value="MBP2323152.1"/>
    <property type="molecule type" value="Genomic_DNA"/>
</dbReference>
<reference evidence="2 3" key="1">
    <citation type="submission" date="2021-03" db="EMBL/GenBank/DDBJ databases">
        <title>Sequencing the genomes of 1000 actinobacteria strains.</title>
        <authorList>
            <person name="Klenk H.-P."/>
        </authorList>
    </citation>
    <scope>NUCLEOTIDE SEQUENCE [LARGE SCALE GENOMIC DNA]</scope>
    <source>
        <strain evidence="2 3">DSM 46670</strain>
    </source>
</reference>
<gene>
    <name evidence="2" type="ORF">JOF56_003537</name>
</gene>
<dbReference type="SUPFAM" id="SSF110849">
    <property type="entry name" value="ParB/Sulfiredoxin"/>
    <property type="match status" value="1"/>
</dbReference>
<feature type="domain" description="ParB-like N-terminal" evidence="1">
    <location>
        <begin position="15"/>
        <end position="99"/>
    </location>
</feature>
<evidence type="ECO:0000313" key="3">
    <source>
        <dbReference type="Proteomes" id="UP001519332"/>
    </source>
</evidence>
<evidence type="ECO:0000259" key="1">
    <source>
        <dbReference type="SMART" id="SM00470"/>
    </source>
</evidence>
<dbReference type="RefSeq" id="WP_307855142.1">
    <property type="nucleotide sequence ID" value="NZ_JAGINW010000001.1"/>
</dbReference>
<sequence length="307" mass="33576">MSRFRVGGTDDAGGEWVAISSLLPADSPRLAGESVEHIRTLAASDAALPPIVVQRASRRIVDGMHRVQAVKLRGNDEIRVLFYDGDDEDAFIVAVAANIAHGLPLSQTDRTAAAARILGMRPQWSDRKIASVTGLAATTVGGIRKRLIDASGRLNALERVGKDGKVRPVDAKTGRLRASELIAQRPDAPIREIAKAAGVSPATALDVRNRLRDGLDPIPRGYQKPPASPQVSYDILLKDLKRDPSLRFTDSGRALLRWLDAHSVDQEQLRQYADTIPAHCTRVIARLAQHNITCWKDLLQHIESRDL</sequence>
<dbReference type="InterPro" id="IPR036086">
    <property type="entry name" value="ParB/Sulfiredoxin_sf"/>
</dbReference>
<dbReference type="Proteomes" id="UP001519332">
    <property type="component" value="Unassembled WGS sequence"/>
</dbReference>